<dbReference type="Proteomes" id="UP000734854">
    <property type="component" value="Unassembled WGS sequence"/>
</dbReference>
<feature type="compositionally biased region" description="Low complexity" evidence="1">
    <location>
        <begin position="283"/>
        <end position="295"/>
    </location>
</feature>
<keyword evidence="3" id="KW-1185">Reference proteome</keyword>
<feature type="region of interest" description="Disordered" evidence="1">
    <location>
        <begin position="262"/>
        <end position="299"/>
    </location>
</feature>
<dbReference type="Gene3D" id="3.30.40.10">
    <property type="entry name" value="Zinc/RING finger domain, C3HC4 (zinc finger)"/>
    <property type="match status" value="2"/>
</dbReference>
<dbReference type="InterPro" id="IPR013083">
    <property type="entry name" value="Znf_RING/FYVE/PHD"/>
</dbReference>
<dbReference type="EMBL" id="JACMSC010000004">
    <property type="protein sequence ID" value="KAG6523278.1"/>
    <property type="molecule type" value="Genomic_DNA"/>
</dbReference>
<accession>A0A8J5HTX9</accession>
<feature type="compositionally biased region" description="Polar residues" evidence="1">
    <location>
        <begin position="264"/>
        <end position="282"/>
    </location>
</feature>
<proteinExistence type="predicted"/>
<reference evidence="2 3" key="1">
    <citation type="submission" date="2020-08" db="EMBL/GenBank/DDBJ databases">
        <title>Plant Genome Project.</title>
        <authorList>
            <person name="Zhang R.-G."/>
        </authorList>
    </citation>
    <scope>NUCLEOTIDE SEQUENCE [LARGE SCALE GENOMIC DNA]</scope>
    <source>
        <tissue evidence="2">Rhizome</tissue>
    </source>
</reference>
<comment type="caution">
    <text evidence="2">The sequence shown here is derived from an EMBL/GenBank/DDBJ whole genome shotgun (WGS) entry which is preliminary data.</text>
</comment>
<dbReference type="PANTHER" id="PTHR46293:SF1">
    <property type="entry name" value="OS03G0632800 PROTEIN"/>
    <property type="match status" value="1"/>
</dbReference>
<evidence type="ECO:0000313" key="2">
    <source>
        <dbReference type="EMBL" id="KAG6523278.1"/>
    </source>
</evidence>
<evidence type="ECO:0000256" key="1">
    <source>
        <dbReference type="SAM" id="MobiDB-lite"/>
    </source>
</evidence>
<feature type="region of interest" description="Disordered" evidence="1">
    <location>
        <begin position="321"/>
        <end position="349"/>
    </location>
</feature>
<dbReference type="AlphaFoldDB" id="A0A8J5HTX9"/>
<feature type="compositionally biased region" description="Polar residues" evidence="1">
    <location>
        <begin position="322"/>
        <end position="333"/>
    </location>
</feature>
<protein>
    <recommendedName>
        <fullName evidence="4">E3 ubiquitin protein ligase DRIP2</fullName>
    </recommendedName>
</protein>
<dbReference type="GO" id="GO:0004842">
    <property type="term" value="F:ubiquitin-protein transferase activity"/>
    <property type="evidence" value="ECO:0007669"/>
    <property type="project" value="InterPro"/>
</dbReference>
<sequence>METSGMEEEAASAAGPARVVKVKRKLVASCLTCPICNKLLRDATTISECLHTCEHTCLLLSSPLRFFLLFGSRLSEVSWSWSMALYLVYEDSSWGLVAPVFVLCDISAPRYSFVLHRFMHLSPKSSYRVPWVDLLPPRTVCRKCIYEKLDEEETDCCPVCNIHLGCLPVEKLRADHNLQDLRAKIFPLKKPKNGACDSVPSIILPVRRKEISLSSLVNTPRVTAQTGPTGRRKKSVGNRTAAFHGCESAVCKNEDDTTDKFVKKSSSNGNSIKQSLSGRQACSNSNSSYSNANKNTENGDKTIEDREELWEPLNCLVEAANRTKSSRSGSQNPIIKPEKKKLPDGDTNSNKTIIEHLHESKAQDEKDGNFQTARMKVKARSLKAVNEKKGTLVNSTQTLLDAQSDKKIAPLWFSLVASSDKTGDLSFPQISTNYLRIKNGNIPVSYIQKYLVKKLNLVSEDEVEITCHDEPVLPTMSLHNAVEQWLRGTLPSQRLPAVIGGSAKEFVVVLGYRRRQVAA</sequence>
<evidence type="ECO:0000313" key="3">
    <source>
        <dbReference type="Proteomes" id="UP000734854"/>
    </source>
</evidence>
<organism evidence="2 3">
    <name type="scientific">Zingiber officinale</name>
    <name type="common">Ginger</name>
    <name type="synonym">Amomum zingiber</name>
    <dbReference type="NCBI Taxonomy" id="94328"/>
    <lineage>
        <taxon>Eukaryota</taxon>
        <taxon>Viridiplantae</taxon>
        <taxon>Streptophyta</taxon>
        <taxon>Embryophyta</taxon>
        <taxon>Tracheophyta</taxon>
        <taxon>Spermatophyta</taxon>
        <taxon>Magnoliopsida</taxon>
        <taxon>Liliopsida</taxon>
        <taxon>Zingiberales</taxon>
        <taxon>Zingiberaceae</taxon>
        <taxon>Zingiber</taxon>
    </lineage>
</organism>
<name>A0A8J5HTX9_ZINOF</name>
<dbReference type="PANTHER" id="PTHR46293">
    <property type="entry name" value="E3 UBIQUITIN PROTEIN LIGASE DRIP1"/>
    <property type="match status" value="1"/>
</dbReference>
<gene>
    <name evidence="2" type="ORF">ZIOFF_013134</name>
</gene>
<dbReference type="InterPro" id="IPR044807">
    <property type="entry name" value="DRIP1-like"/>
</dbReference>
<dbReference type="Gene3D" id="3.10.20.90">
    <property type="entry name" value="Phosphatidylinositol 3-kinase Catalytic Subunit, Chain A, domain 1"/>
    <property type="match status" value="1"/>
</dbReference>
<evidence type="ECO:0008006" key="4">
    <source>
        <dbReference type="Google" id="ProtNLM"/>
    </source>
</evidence>